<evidence type="ECO:0000313" key="1">
    <source>
        <dbReference type="EMBL" id="KAJ8112397.1"/>
    </source>
</evidence>
<organism evidence="1 2">
    <name type="scientific">Boeremia exigua</name>
    <dbReference type="NCBI Taxonomy" id="749465"/>
    <lineage>
        <taxon>Eukaryota</taxon>
        <taxon>Fungi</taxon>
        <taxon>Dikarya</taxon>
        <taxon>Ascomycota</taxon>
        <taxon>Pezizomycotina</taxon>
        <taxon>Dothideomycetes</taxon>
        <taxon>Pleosporomycetidae</taxon>
        <taxon>Pleosporales</taxon>
        <taxon>Pleosporineae</taxon>
        <taxon>Didymellaceae</taxon>
        <taxon>Boeremia</taxon>
    </lineage>
</organism>
<reference evidence="1" key="1">
    <citation type="submission" date="2022-11" db="EMBL/GenBank/DDBJ databases">
        <title>Genome Sequence of Boeremia exigua.</title>
        <authorList>
            <person name="Buettner E."/>
        </authorList>
    </citation>
    <scope>NUCLEOTIDE SEQUENCE</scope>
    <source>
        <strain evidence="1">CU02</strain>
    </source>
</reference>
<accession>A0ACC2IB65</accession>
<dbReference type="EMBL" id="JAPHNI010000328">
    <property type="protein sequence ID" value="KAJ8112397.1"/>
    <property type="molecule type" value="Genomic_DNA"/>
</dbReference>
<sequence length="431" mass="46695">MSAQHFQPSFATPPASPTASSSASLSASPPASSSTPSLAAALASPPPSSGSPSVSPASKSVSPSSTCASSLPIDPSLSQLTGAARKIFEFVRDCSSGTHSRYSLSVWLTKAEHTQLEHKIFEDFSLGDLYTKLCSIWIPPSRGKDKGWLVVSMPPVVHDEFAELVKDALMNRIASFRQDPNHPANAASRKLEGKLERRIQTDGDGYVKPDIAFQYRDSDRPYVTFPLVVEVGYSQTLEELACKAKRLLRDTDIRTVITFCLPYQNPNVEPKKDSSVNQEATYTIRRMKADSSGILQYTKVDGMICDKHRVTQPGHLQLDLNDFLPVGHQLAPSNGTGITVSHDVLAGILASAFQLQEECDVDKPRLPDNMLNRTAMSVTKGELGVSASSNDSSPQDRKSDKDYTPSRTPAPPIPFSTITRSASQDAPSSDE</sequence>
<evidence type="ECO:0000313" key="2">
    <source>
        <dbReference type="Proteomes" id="UP001153331"/>
    </source>
</evidence>
<keyword evidence="2" id="KW-1185">Reference proteome</keyword>
<dbReference type="Proteomes" id="UP001153331">
    <property type="component" value="Unassembled WGS sequence"/>
</dbReference>
<protein>
    <submittedName>
        <fullName evidence="1">Uncharacterized protein</fullName>
    </submittedName>
</protein>
<comment type="caution">
    <text evidence="1">The sequence shown here is derived from an EMBL/GenBank/DDBJ whole genome shotgun (WGS) entry which is preliminary data.</text>
</comment>
<proteinExistence type="predicted"/>
<name>A0ACC2IB65_9PLEO</name>
<gene>
    <name evidence="1" type="ORF">OPT61_g5225</name>
</gene>